<evidence type="ECO:0000313" key="10">
    <source>
        <dbReference type="EMBL" id="KDR74013.1"/>
    </source>
</evidence>
<evidence type="ECO:0000256" key="6">
    <source>
        <dbReference type="ARBA" id="ARBA00023004"/>
    </source>
</evidence>
<evidence type="ECO:0000256" key="5">
    <source>
        <dbReference type="ARBA" id="ARBA00023002"/>
    </source>
</evidence>
<protein>
    <recommendedName>
        <fullName evidence="12">Cytochrome P450</fullName>
    </recommendedName>
</protein>
<organism evidence="10 11">
    <name type="scientific">Galerina marginata (strain CBS 339.88)</name>
    <dbReference type="NCBI Taxonomy" id="685588"/>
    <lineage>
        <taxon>Eukaryota</taxon>
        <taxon>Fungi</taxon>
        <taxon>Dikarya</taxon>
        <taxon>Basidiomycota</taxon>
        <taxon>Agaricomycotina</taxon>
        <taxon>Agaricomycetes</taxon>
        <taxon>Agaricomycetidae</taxon>
        <taxon>Agaricales</taxon>
        <taxon>Agaricineae</taxon>
        <taxon>Strophariaceae</taxon>
        <taxon>Galerina</taxon>
    </lineage>
</organism>
<comment type="pathway">
    <text evidence="2">Secondary metabolite biosynthesis.</text>
</comment>
<dbReference type="GO" id="GO:0016705">
    <property type="term" value="F:oxidoreductase activity, acting on paired donors, with incorporation or reduction of molecular oxygen"/>
    <property type="evidence" value="ECO:0007669"/>
    <property type="project" value="InterPro"/>
</dbReference>
<dbReference type="HOGENOM" id="CLU_001570_14_10_1"/>
<dbReference type="PANTHER" id="PTHR24305:SF187">
    <property type="entry name" value="P450, PUTATIVE (EUROFUNG)-RELATED"/>
    <property type="match status" value="1"/>
</dbReference>
<evidence type="ECO:0000256" key="9">
    <source>
        <dbReference type="SAM" id="Phobius"/>
    </source>
</evidence>
<evidence type="ECO:0000256" key="3">
    <source>
        <dbReference type="ARBA" id="ARBA00010617"/>
    </source>
</evidence>
<feature type="transmembrane region" description="Helical" evidence="9">
    <location>
        <begin position="30"/>
        <end position="51"/>
    </location>
</feature>
<keyword evidence="7" id="KW-0503">Monooxygenase</keyword>
<dbReference type="EMBL" id="KL142384">
    <property type="protein sequence ID" value="KDR74013.1"/>
    <property type="molecule type" value="Genomic_DNA"/>
</dbReference>
<keyword evidence="9" id="KW-0812">Transmembrane</keyword>
<dbReference type="Proteomes" id="UP000027222">
    <property type="component" value="Unassembled WGS sequence"/>
</dbReference>
<dbReference type="InterPro" id="IPR036396">
    <property type="entry name" value="Cyt_P450_sf"/>
</dbReference>
<dbReference type="GO" id="GO:0005506">
    <property type="term" value="F:iron ion binding"/>
    <property type="evidence" value="ECO:0007669"/>
    <property type="project" value="InterPro"/>
</dbReference>
<evidence type="ECO:0000256" key="8">
    <source>
        <dbReference type="PIRSR" id="PIRSR602401-1"/>
    </source>
</evidence>
<evidence type="ECO:0008006" key="12">
    <source>
        <dbReference type="Google" id="ProtNLM"/>
    </source>
</evidence>
<dbReference type="AlphaFoldDB" id="A0A067T4T8"/>
<dbReference type="GO" id="GO:0020037">
    <property type="term" value="F:heme binding"/>
    <property type="evidence" value="ECO:0007669"/>
    <property type="project" value="InterPro"/>
</dbReference>
<dbReference type="PRINTS" id="PR00463">
    <property type="entry name" value="EP450I"/>
</dbReference>
<dbReference type="Pfam" id="PF00067">
    <property type="entry name" value="p450"/>
    <property type="match status" value="1"/>
</dbReference>
<accession>A0A067T4T8</accession>
<keyword evidence="9" id="KW-1133">Transmembrane helix</keyword>
<dbReference type="STRING" id="685588.A0A067T4T8"/>
<keyword evidence="11" id="KW-1185">Reference proteome</keyword>
<keyword evidence="8" id="KW-0349">Heme</keyword>
<dbReference type="OrthoDB" id="6692864at2759"/>
<comment type="cofactor">
    <cofactor evidence="1 8">
        <name>heme</name>
        <dbReference type="ChEBI" id="CHEBI:30413"/>
    </cofactor>
</comment>
<dbReference type="InterPro" id="IPR001128">
    <property type="entry name" value="Cyt_P450"/>
</dbReference>
<dbReference type="Gene3D" id="1.10.630.10">
    <property type="entry name" value="Cytochrome P450"/>
    <property type="match status" value="1"/>
</dbReference>
<evidence type="ECO:0000256" key="7">
    <source>
        <dbReference type="ARBA" id="ARBA00023033"/>
    </source>
</evidence>
<feature type="transmembrane region" description="Helical" evidence="9">
    <location>
        <begin position="57"/>
        <end position="78"/>
    </location>
</feature>
<keyword evidence="4 8" id="KW-0479">Metal-binding</keyword>
<dbReference type="InterPro" id="IPR002401">
    <property type="entry name" value="Cyt_P450_E_grp-I"/>
</dbReference>
<comment type="similarity">
    <text evidence="3">Belongs to the cytochrome P450 family.</text>
</comment>
<reference evidence="11" key="1">
    <citation type="journal article" date="2014" name="Proc. Natl. Acad. Sci. U.S.A.">
        <title>Extensive sampling of basidiomycete genomes demonstrates inadequacy of the white-rot/brown-rot paradigm for wood decay fungi.</title>
        <authorList>
            <person name="Riley R."/>
            <person name="Salamov A.A."/>
            <person name="Brown D.W."/>
            <person name="Nagy L.G."/>
            <person name="Floudas D."/>
            <person name="Held B.W."/>
            <person name="Levasseur A."/>
            <person name="Lombard V."/>
            <person name="Morin E."/>
            <person name="Otillar R."/>
            <person name="Lindquist E.A."/>
            <person name="Sun H."/>
            <person name="LaButti K.M."/>
            <person name="Schmutz J."/>
            <person name="Jabbour D."/>
            <person name="Luo H."/>
            <person name="Baker S.E."/>
            <person name="Pisabarro A.G."/>
            <person name="Walton J.D."/>
            <person name="Blanchette R.A."/>
            <person name="Henrissat B."/>
            <person name="Martin F."/>
            <person name="Cullen D."/>
            <person name="Hibbett D.S."/>
            <person name="Grigoriev I.V."/>
        </authorList>
    </citation>
    <scope>NUCLEOTIDE SEQUENCE [LARGE SCALE GENOMIC DNA]</scope>
    <source>
        <strain evidence="11">CBS 339.88</strain>
    </source>
</reference>
<keyword evidence="5" id="KW-0560">Oxidoreductase</keyword>
<dbReference type="InterPro" id="IPR050121">
    <property type="entry name" value="Cytochrome_P450_monoxygenase"/>
</dbReference>
<name>A0A067T4T8_GALM3</name>
<evidence type="ECO:0000256" key="1">
    <source>
        <dbReference type="ARBA" id="ARBA00001971"/>
    </source>
</evidence>
<dbReference type="CDD" id="cd11061">
    <property type="entry name" value="CYP67-like"/>
    <property type="match status" value="1"/>
</dbReference>
<evidence type="ECO:0000313" key="11">
    <source>
        <dbReference type="Proteomes" id="UP000027222"/>
    </source>
</evidence>
<dbReference type="PRINTS" id="PR00385">
    <property type="entry name" value="P450"/>
</dbReference>
<dbReference type="PANTHER" id="PTHR24305">
    <property type="entry name" value="CYTOCHROME P450"/>
    <property type="match status" value="1"/>
</dbReference>
<sequence>MTTTLRDALLLDVVMAMAAHFWFNRNEPKSLVVLLIELSFLTIPSTILMTPHLESTFQAFMLAFVVFVAALLGSISLYRLSFVHPLAKYPGPWQCKLSKLWGASIAWKGKPHVYYKKLHHEYGPIVRIGPNELSIIDADMIPNILGVSGMPKGPMWEGRRILPSKNFNQNNSLTSVRDLRRHAELRKPWNAAFKPSFIADHEGMLIARAEQFIAKLKELCSPKNAQQTIDIALWINYFTFDFMGDLAFGGVYSLMRDGDTEEVLLKMKRGIFLPSVSQHIPWLLGALRAMPFIGSDARAYGLFGVEQAKKRAALQDSIKRKDLFYYLLESDEAESKIPALPKIVSSALLAIVAGSDTTASVLANICYFLLREPEYMDSLRAELDKEFPPSDPNETIGIDSLAQLPFLNAVINETLRLQPPVPTSLQRAPALGSGGKSLGGSMYISEGTAVLVSPYVIHRCPRYFSPDPDRFWPGRWLSQDPSVVVDRAAFIPFSTGPANCPGRLHRHLFQVPATFLPFDGVLAMVELRYLTCLVIRTFDISFSRDYDPTLWEENLVDRFVMLKGELPVNLRIRKAES</sequence>
<keyword evidence="9" id="KW-0472">Membrane</keyword>
<dbReference type="GO" id="GO:0004497">
    <property type="term" value="F:monooxygenase activity"/>
    <property type="evidence" value="ECO:0007669"/>
    <property type="project" value="UniProtKB-KW"/>
</dbReference>
<proteinExistence type="inferred from homology"/>
<evidence type="ECO:0000256" key="4">
    <source>
        <dbReference type="ARBA" id="ARBA00022723"/>
    </source>
</evidence>
<keyword evidence="6 8" id="KW-0408">Iron</keyword>
<feature type="binding site" description="axial binding residue" evidence="8">
    <location>
        <position position="500"/>
    </location>
    <ligand>
        <name>heme</name>
        <dbReference type="ChEBI" id="CHEBI:30413"/>
    </ligand>
    <ligandPart>
        <name>Fe</name>
        <dbReference type="ChEBI" id="CHEBI:18248"/>
    </ligandPart>
</feature>
<evidence type="ECO:0000256" key="2">
    <source>
        <dbReference type="ARBA" id="ARBA00005179"/>
    </source>
</evidence>
<gene>
    <name evidence="10" type="ORF">GALMADRAFT_99754</name>
</gene>
<dbReference type="SUPFAM" id="SSF48264">
    <property type="entry name" value="Cytochrome P450"/>
    <property type="match status" value="1"/>
</dbReference>